<sequence length="518" mass="58316">MSGCSRFQTSFEYGCADGEKGWDRRCKVQRKRVDCCGSGQKFFLPRPRRTRQDMLLEAGPQNKSTNHSDALRSSGMGESSLRPSDLLDAADAPSEKISGNSTNDGFSTGGGRQTSVSSSGYWEDLLCLPDEVSVARARSASDASVLRRKGHLKEQDRFIEFILAMHQTHTCEEVMEKMDRWIREHRRDPQKSKLLRLVPTIGSFFTELNLTRAFREYDEFFSISRRKHIGPNFAEIRHILNIAQIHASADSLKLITFDADGTLYADGHHFETDNAMIHHIIVLMRCGIHVAIVTAAGYPGQPEKFEMRVRGLLDEFARLELPEAVTGKFHILGGECNYLVRVVPGSYRLEMVPDEDWKSEEMMQWSDEEITELLDNAEALLREGAARLRLPIKLVRKERAVGVVPMAPTIYEVLEDLAITVQINLIGSKIPYCAFNGGNDVFVDVGNKNHGLIALQDYLGATPTEVLHVGDRFTASGNDSSTRDCCSILWVANPEETAFFMRQLIHDIRTLRSQPYVE</sequence>
<evidence type="ECO:0000256" key="12">
    <source>
        <dbReference type="ARBA" id="ARBA00047413"/>
    </source>
</evidence>
<dbReference type="EC" id="3.1.3.99" evidence="4"/>
<keyword evidence="6" id="KW-0479">Metal-binding</keyword>
<evidence type="ECO:0000256" key="11">
    <source>
        <dbReference type="ARBA" id="ARBA00023080"/>
    </source>
</evidence>
<keyword evidence="7" id="KW-0547">Nucleotide-binding</keyword>
<keyword evidence="11" id="KW-0546">Nucleotide metabolism</keyword>
<organism evidence="14">
    <name type="scientific">Tetraselmis sp. GSL018</name>
    <dbReference type="NCBI Taxonomy" id="582737"/>
    <lineage>
        <taxon>Eukaryota</taxon>
        <taxon>Viridiplantae</taxon>
        <taxon>Chlorophyta</taxon>
        <taxon>core chlorophytes</taxon>
        <taxon>Chlorodendrophyceae</taxon>
        <taxon>Chlorodendrales</taxon>
        <taxon>Chlorodendraceae</taxon>
        <taxon>Tetraselmis</taxon>
    </lineage>
</organism>
<dbReference type="InterPro" id="IPR036412">
    <property type="entry name" value="HAD-like_sf"/>
</dbReference>
<comment type="catalytic activity">
    <reaction evidence="12">
        <text>IMP + H2O = inosine + phosphate</text>
        <dbReference type="Rhea" id="RHEA:27718"/>
        <dbReference type="ChEBI" id="CHEBI:15377"/>
        <dbReference type="ChEBI" id="CHEBI:17596"/>
        <dbReference type="ChEBI" id="CHEBI:43474"/>
        <dbReference type="ChEBI" id="CHEBI:58053"/>
        <dbReference type="EC" id="3.1.3.99"/>
    </reaction>
</comment>
<evidence type="ECO:0000256" key="4">
    <source>
        <dbReference type="ARBA" id="ARBA00012894"/>
    </source>
</evidence>
<dbReference type="SUPFAM" id="SSF56784">
    <property type="entry name" value="HAD-like"/>
    <property type="match status" value="1"/>
</dbReference>
<evidence type="ECO:0000256" key="8">
    <source>
        <dbReference type="ARBA" id="ARBA00022801"/>
    </source>
</evidence>
<dbReference type="GO" id="GO:0005524">
    <property type="term" value="F:ATP binding"/>
    <property type="evidence" value="ECO:0007669"/>
    <property type="project" value="UniProtKB-KW"/>
</dbReference>
<evidence type="ECO:0000256" key="7">
    <source>
        <dbReference type="ARBA" id="ARBA00022741"/>
    </source>
</evidence>
<reference evidence="14" key="1">
    <citation type="submission" date="2014-05" db="EMBL/GenBank/DDBJ databases">
        <title>The transcriptome of the halophilic microalga Tetraselmis sp. GSL018 isolated from the Great Salt Lake, Utah.</title>
        <authorList>
            <person name="Jinkerson R.E."/>
            <person name="D'Adamo S."/>
            <person name="Posewitz M.C."/>
        </authorList>
    </citation>
    <scope>NUCLEOTIDE SEQUENCE</scope>
    <source>
        <strain evidence="14">GSL018</strain>
    </source>
</reference>
<comment type="cofactor">
    <cofactor evidence="1">
        <name>Mg(2+)</name>
        <dbReference type="ChEBI" id="CHEBI:18420"/>
    </cofactor>
</comment>
<accession>A0A061SF77</accession>
<dbReference type="GO" id="GO:0071590">
    <property type="term" value="P:nicotinamide riboside biosynthetic process"/>
    <property type="evidence" value="ECO:0007669"/>
    <property type="project" value="TreeGrafter"/>
</dbReference>
<dbReference type="PANTHER" id="PTHR28213:SF1">
    <property type="entry name" value="IMP-SPECIFIC 5'-NUCLEOTIDASE 1"/>
    <property type="match status" value="1"/>
</dbReference>
<feature type="region of interest" description="Disordered" evidence="13">
    <location>
        <begin position="57"/>
        <end position="113"/>
    </location>
</feature>
<keyword evidence="9" id="KW-0067">ATP-binding</keyword>
<protein>
    <recommendedName>
        <fullName evidence="5">IMP-specific 5'-nucleotidase 1</fullName>
        <ecNumber evidence="4">3.1.3.99</ecNumber>
    </recommendedName>
</protein>
<evidence type="ECO:0000313" key="14">
    <source>
        <dbReference type="EMBL" id="JAC81515.1"/>
    </source>
</evidence>
<proteinExistence type="inferred from homology"/>
<evidence type="ECO:0000256" key="2">
    <source>
        <dbReference type="ARBA" id="ARBA00005307"/>
    </source>
</evidence>
<dbReference type="GO" id="GO:0008253">
    <property type="term" value="F:5'-nucleotidase activity"/>
    <property type="evidence" value="ECO:0007669"/>
    <property type="project" value="InterPro"/>
</dbReference>
<comment type="similarity">
    <text evidence="2">Belongs to the ISN1 family.</text>
</comment>
<evidence type="ECO:0000256" key="5">
    <source>
        <dbReference type="ARBA" id="ARBA00015544"/>
    </source>
</evidence>
<feature type="unsure residue" description="E or Q" evidence="14">
    <location>
        <position position="12"/>
    </location>
</feature>
<dbReference type="Pfam" id="PF06437">
    <property type="entry name" value="ISN1"/>
    <property type="match status" value="1"/>
</dbReference>
<dbReference type="AlphaFoldDB" id="A0A061SF77"/>
<evidence type="ECO:0000256" key="13">
    <source>
        <dbReference type="SAM" id="MobiDB-lite"/>
    </source>
</evidence>
<name>A0A061SF77_9CHLO</name>
<evidence type="ECO:0000256" key="10">
    <source>
        <dbReference type="ARBA" id="ARBA00022842"/>
    </source>
</evidence>
<evidence type="ECO:0000256" key="3">
    <source>
        <dbReference type="ARBA" id="ARBA00011881"/>
    </source>
</evidence>
<dbReference type="GO" id="GO:0071592">
    <property type="term" value="P:nicotinic acid riboside biosynthetic process"/>
    <property type="evidence" value="ECO:0007669"/>
    <property type="project" value="TreeGrafter"/>
</dbReference>
<evidence type="ECO:0000256" key="1">
    <source>
        <dbReference type="ARBA" id="ARBA00001946"/>
    </source>
</evidence>
<comment type="subunit">
    <text evidence="3">Homotetramer.</text>
</comment>
<dbReference type="GO" id="GO:0006190">
    <property type="term" value="P:inosine salvage"/>
    <property type="evidence" value="ECO:0007669"/>
    <property type="project" value="InterPro"/>
</dbReference>
<keyword evidence="8" id="KW-0378">Hydrolase</keyword>
<dbReference type="InterPro" id="IPR009453">
    <property type="entry name" value="ISN1"/>
</dbReference>
<keyword evidence="10" id="KW-0460">Magnesium</keyword>
<dbReference type="GO" id="GO:0009117">
    <property type="term" value="P:nucleotide metabolic process"/>
    <property type="evidence" value="ECO:0007669"/>
    <property type="project" value="UniProtKB-KW"/>
</dbReference>
<gene>
    <name evidence="14" type="ORF">TSPGSL018_7750</name>
</gene>
<dbReference type="PANTHER" id="PTHR28213">
    <property type="entry name" value="IMP-SPECIFIC 5'-NUCLEOTIDASE 1"/>
    <property type="match status" value="1"/>
</dbReference>
<dbReference type="GO" id="GO:0000287">
    <property type="term" value="F:magnesium ion binding"/>
    <property type="evidence" value="ECO:0007669"/>
    <property type="project" value="InterPro"/>
</dbReference>
<evidence type="ECO:0000256" key="9">
    <source>
        <dbReference type="ARBA" id="ARBA00022840"/>
    </source>
</evidence>
<evidence type="ECO:0000256" key="6">
    <source>
        <dbReference type="ARBA" id="ARBA00022723"/>
    </source>
</evidence>
<feature type="compositionally biased region" description="Polar residues" evidence="13">
    <location>
        <begin position="97"/>
        <end position="106"/>
    </location>
</feature>
<dbReference type="EMBL" id="GBEZ01003642">
    <property type="protein sequence ID" value="JAC81515.1"/>
    <property type="molecule type" value="Transcribed_RNA"/>
</dbReference>